<accession>A0AAN8KZI8</accession>
<evidence type="ECO:0000313" key="1">
    <source>
        <dbReference type="EMBL" id="KAK6295586.1"/>
    </source>
</evidence>
<sequence>MRSTHDIQSEAKPQLGLAGHGIAGDKALVKSIHDSVSAQIKKSFIKSKCRCLQLKGAAPRVRTGGAEQDPLANCTYRCHPTSCI</sequence>
<proteinExistence type="predicted"/>
<reference evidence="1 2" key="1">
    <citation type="submission" date="2021-04" db="EMBL/GenBank/DDBJ databases">
        <authorList>
            <person name="De Guttry C."/>
            <person name="Zahm M."/>
            <person name="Klopp C."/>
            <person name="Cabau C."/>
            <person name="Louis A."/>
            <person name="Berthelot C."/>
            <person name="Parey E."/>
            <person name="Roest Crollius H."/>
            <person name="Montfort J."/>
            <person name="Robinson-Rechavi M."/>
            <person name="Bucao C."/>
            <person name="Bouchez O."/>
            <person name="Gislard M."/>
            <person name="Lluch J."/>
            <person name="Milhes M."/>
            <person name="Lampietro C."/>
            <person name="Lopez Roques C."/>
            <person name="Donnadieu C."/>
            <person name="Braasch I."/>
            <person name="Desvignes T."/>
            <person name="Postlethwait J."/>
            <person name="Bobe J."/>
            <person name="Wedekind C."/>
            <person name="Guiguen Y."/>
        </authorList>
    </citation>
    <scope>NUCLEOTIDE SEQUENCE [LARGE SCALE GENOMIC DNA]</scope>
    <source>
        <strain evidence="1">Cs_M1</strain>
        <tissue evidence="1">Blood</tissue>
    </source>
</reference>
<gene>
    <name evidence="1" type="ORF">J4Q44_G00332990</name>
</gene>
<dbReference type="Proteomes" id="UP001356427">
    <property type="component" value="Unassembled WGS sequence"/>
</dbReference>
<protein>
    <submittedName>
        <fullName evidence="1">Uncharacterized protein</fullName>
    </submittedName>
</protein>
<dbReference type="EMBL" id="JAGTTL010000033">
    <property type="protein sequence ID" value="KAK6295586.1"/>
    <property type="molecule type" value="Genomic_DNA"/>
</dbReference>
<comment type="caution">
    <text evidence="1">The sequence shown here is derived from an EMBL/GenBank/DDBJ whole genome shotgun (WGS) entry which is preliminary data.</text>
</comment>
<dbReference type="AlphaFoldDB" id="A0AAN8KZI8"/>
<evidence type="ECO:0000313" key="2">
    <source>
        <dbReference type="Proteomes" id="UP001356427"/>
    </source>
</evidence>
<keyword evidence="2" id="KW-1185">Reference proteome</keyword>
<organism evidence="1 2">
    <name type="scientific">Coregonus suidteri</name>
    <dbReference type="NCBI Taxonomy" id="861788"/>
    <lineage>
        <taxon>Eukaryota</taxon>
        <taxon>Metazoa</taxon>
        <taxon>Chordata</taxon>
        <taxon>Craniata</taxon>
        <taxon>Vertebrata</taxon>
        <taxon>Euteleostomi</taxon>
        <taxon>Actinopterygii</taxon>
        <taxon>Neopterygii</taxon>
        <taxon>Teleostei</taxon>
        <taxon>Protacanthopterygii</taxon>
        <taxon>Salmoniformes</taxon>
        <taxon>Salmonidae</taxon>
        <taxon>Coregoninae</taxon>
        <taxon>Coregonus</taxon>
    </lineage>
</organism>
<name>A0AAN8KZI8_9TELE</name>